<accession>W2QA16</accession>
<gene>
    <name evidence="1" type="ORF">PPTG_22930</name>
</gene>
<dbReference type="VEuPathDB" id="FungiDB:PPTG_22930"/>
<organism evidence="1 2">
    <name type="scientific">Phytophthora nicotianae (strain INRA-310)</name>
    <name type="common">Phytophthora parasitica</name>
    <dbReference type="NCBI Taxonomy" id="761204"/>
    <lineage>
        <taxon>Eukaryota</taxon>
        <taxon>Sar</taxon>
        <taxon>Stramenopiles</taxon>
        <taxon>Oomycota</taxon>
        <taxon>Peronosporomycetes</taxon>
        <taxon>Peronosporales</taxon>
        <taxon>Peronosporaceae</taxon>
        <taxon>Phytophthora</taxon>
    </lineage>
</organism>
<dbReference type="Proteomes" id="UP000018817">
    <property type="component" value="Unassembled WGS sequence"/>
</dbReference>
<name>W2QA16_PHYN3</name>
<protein>
    <submittedName>
        <fullName evidence="1">Uncharacterized protein</fullName>
    </submittedName>
</protein>
<sequence>MVTFGRHVNQMAAAFWHQFPVEQRRAAVANIIHDLAAANSILVGVRQPVTACSTSYDDGMMAPPWEQYR</sequence>
<dbReference type="AlphaFoldDB" id="W2QA16"/>
<dbReference type="EMBL" id="KI669586">
    <property type="protein sequence ID" value="ETN09115.1"/>
    <property type="molecule type" value="Genomic_DNA"/>
</dbReference>
<dbReference type="GeneID" id="20191529"/>
<proteinExistence type="predicted"/>
<reference evidence="1 2" key="2">
    <citation type="submission" date="2013-11" db="EMBL/GenBank/DDBJ databases">
        <title>The Genome Sequence of Phytophthora parasitica INRA-310.</title>
        <authorList>
            <consortium name="The Broad Institute Genomics Platform"/>
            <person name="Russ C."/>
            <person name="Tyler B."/>
            <person name="Panabieres F."/>
            <person name="Shan W."/>
            <person name="Tripathy S."/>
            <person name="Grunwald N."/>
            <person name="Machado M."/>
            <person name="Johnson C.S."/>
            <person name="Arredondo F."/>
            <person name="Hong C."/>
            <person name="Coffey M."/>
            <person name="Young S.K."/>
            <person name="Zeng Q."/>
            <person name="Gargeya S."/>
            <person name="Fitzgerald M."/>
            <person name="Abouelleil A."/>
            <person name="Alvarado L."/>
            <person name="Chapman S.B."/>
            <person name="Gainer-Dewar J."/>
            <person name="Goldberg J."/>
            <person name="Griggs A."/>
            <person name="Gujja S."/>
            <person name="Hansen M."/>
            <person name="Howarth C."/>
            <person name="Imamovic A."/>
            <person name="Ireland A."/>
            <person name="Larimer J."/>
            <person name="McCowan C."/>
            <person name="Murphy C."/>
            <person name="Pearson M."/>
            <person name="Poon T.W."/>
            <person name="Priest M."/>
            <person name="Roberts A."/>
            <person name="Saif S."/>
            <person name="Shea T."/>
            <person name="Sykes S."/>
            <person name="Wortman J."/>
            <person name="Nusbaum C."/>
            <person name="Birren B."/>
        </authorList>
    </citation>
    <scope>NUCLEOTIDE SEQUENCE [LARGE SCALE GENOMIC DNA]</scope>
    <source>
        <strain evidence="1 2">INRA-310</strain>
    </source>
</reference>
<dbReference type="RefSeq" id="XP_008905676.1">
    <property type="nucleotide sequence ID" value="XM_008907428.1"/>
</dbReference>
<dbReference type="OMA" id="MAPPWEQ"/>
<reference evidence="2" key="1">
    <citation type="submission" date="2011-12" db="EMBL/GenBank/DDBJ databases">
        <authorList>
            <consortium name="The Broad Institute Genome Sequencing Platform"/>
            <person name="Russ C."/>
            <person name="Tyler B."/>
            <person name="Panabieres F."/>
            <person name="Shan W."/>
            <person name="Tripathy S."/>
            <person name="Grunwald N."/>
            <person name="Machado M."/>
            <person name="Young S.K."/>
            <person name="Zeng Q."/>
            <person name="Gargeya S."/>
            <person name="Fitzgerald M."/>
            <person name="Haas B."/>
            <person name="Abouelleil A."/>
            <person name="Alvarado L."/>
            <person name="Arachchi H.M."/>
            <person name="Berlin A."/>
            <person name="Chapman S.B."/>
            <person name="Gearin G."/>
            <person name="Goldberg J."/>
            <person name="Griggs A."/>
            <person name="Gujja S."/>
            <person name="Hansen M."/>
            <person name="Heiman D."/>
            <person name="Howarth C."/>
            <person name="Larimer J."/>
            <person name="Lui A."/>
            <person name="MacDonald P.J.P."/>
            <person name="McCowen C."/>
            <person name="Montmayeur A."/>
            <person name="Murphy C."/>
            <person name="Neiman D."/>
            <person name="Pearson M."/>
            <person name="Priest M."/>
            <person name="Roberts A."/>
            <person name="Saif S."/>
            <person name="Shea T."/>
            <person name="Sisk P."/>
            <person name="Stolte C."/>
            <person name="Sykes S."/>
            <person name="Wortman J."/>
            <person name="Nusbaum C."/>
            <person name="Birren B."/>
        </authorList>
    </citation>
    <scope>NUCLEOTIDE SEQUENCE [LARGE SCALE GENOMIC DNA]</scope>
    <source>
        <strain evidence="2">INRA-310</strain>
    </source>
</reference>
<evidence type="ECO:0000313" key="1">
    <source>
        <dbReference type="EMBL" id="ETN09115.1"/>
    </source>
</evidence>
<evidence type="ECO:0000313" key="2">
    <source>
        <dbReference type="Proteomes" id="UP000018817"/>
    </source>
</evidence>